<feature type="region of interest" description="Disordered" evidence="2">
    <location>
        <begin position="207"/>
        <end position="231"/>
    </location>
</feature>
<gene>
    <name evidence="4" type="ORF">SAMN04487947_3302</name>
</gene>
<dbReference type="STRING" id="553469.SAMN04487947_3302"/>
<evidence type="ECO:0000313" key="5">
    <source>
        <dbReference type="Proteomes" id="UP000198531"/>
    </source>
</evidence>
<dbReference type="EMBL" id="FOYT01000003">
    <property type="protein sequence ID" value="SFR66371.1"/>
    <property type="molecule type" value="Genomic_DNA"/>
</dbReference>
<dbReference type="AlphaFoldDB" id="A0A1I6II78"/>
<evidence type="ECO:0000256" key="3">
    <source>
        <dbReference type="SAM" id="Phobius"/>
    </source>
</evidence>
<keyword evidence="3" id="KW-0812">Transmembrane</keyword>
<dbReference type="Proteomes" id="UP000198531">
    <property type="component" value="Unassembled WGS sequence"/>
</dbReference>
<evidence type="ECO:0000256" key="2">
    <source>
        <dbReference type="SAM" id="MobiDB-lite"/>
    </source>
</evidence>
<feature type="transmembrane region" description="Helical" evidence="3">
    <location>
        <begin position="171"/>
        <end position="191"/>
    </location>
</feature>
<accession>A0A1I6II78</accession>
<keyword evidence="1" id="KW-0175">Coiled coil</keyword>
<feature type="transmembrane region" description="Helical" evidence="3">
    <location>
        <begin position="142"/>
        <end position="165"/>
    </location>
</feature>
<sequence length="231" mass="23692">MTGAGPDEPEVETLRTAREEARETLDAQLAALDDIDSKALSMFRLNVALVGVLVSALSFAAASDVTAATALVNPAVGAGVASFALSATAAGLTYTASGQHVGIGPRALEAATGRTEREFLSSLLSSYAHWLRYNERTNERKALLVTLSVLGTVGGALGLGVGAVAAFTGLFLVPAAAALVVVLAAAAVAGVPAQFRRLLGDAQSDADVVSPKSAEEPMLGQRTFKGRDRRE</sequence>
<keyword evidence="5" id="KW-1185">Reference proteome</keyword>
<keyword evidence="3" id="KW-1133">Transmembrane helix</keyword>
<reference evidence="5" key="1">
    <citation type="submission" date="2016-10" db="EMBL/GenBank/DDBJ databases">
        <authorList>
            <person name="Varghese N."/>
            <person name="Submissions S."/>
        </authorList>
    </citation>
    <scope>NUCLEOTIDE SEQUENCE [LARGE SCALE GENOMIC DNA]</scope>
    <source>
        <strain evidence="5">CGMCC 1.7736</strain>
    </source>
</reference>
<evidence type="ECO:0000256" key="1">
    <source>
        <dbReference type="SAM" id="Coils"/>
    </source>
</evidence>
<dbReference type="RefSeq" id="WP_089809623.1">
    <property type="nucleotide sequence ID" value="NZ_FOYT01000003.1"/>
</dbReference>
<keyword evidence="3" id="KW-0472">Membrane</keyword>
<organism evidence="4 5">
    <name type="scientific">Halogeometricum rufum</name>
    <dbReference type="NCBI Taxonomy" id="553469"/>
    <lineage>
        <taxon>Archaea</taxon>
        <taxon>Methanobacteriati</taxon>
        <taxon>Methanobacteriota</taxon>
        <taxon>Stenosarchaea group</taxon>
        <taxon>Halobacteria</taxon>
        <taxon>Halobacteriales</taxon>
        <taxon>Haloferacaceae</taxon>
        <taxon>Halogeometricum</taxon>
    </lineage>
</organism>
<name>A0A1I6II78_9EURY</name>
<feature type="coiled-coil region" evidence="1">
    <location>
        <begin position="11"/>
        <end position="38"/>
    </location>
</feature>
<evidence type="ECO:0000313" key="4">
    <source>
        <dbReference type="EMBL" id="SFR66371.1"/>
    </source>
</evidence>
<dbReference type="OrthoDB" id="242450at2157"/>
<proteinExistence type="predicted"/>
<feature type="transmembrane region" description="Helical" evidence="3">
    <location>
        <begin position="45"/>
        <end position="63"/>
    </location>
</feature>
<protein>
    <submittedName>
        <fullName evidence="4">Uncharacterized protein</fullName>
    </submittedName>
</protein>